<evidence type="ECO:0000313" key="1">
    <source>
        <dbReference type="EMBL" id="GIY48946.1"/>
    </source>
</evidence>
<protein>
    <submittedName>
        <fullName evidence="1">Uncharacterized protein</fullName>
    </submittedName>
</protein>
<evidence type="ECO:0000313" key="2">
    <source>
        <dbReference type="Proteomes" id="UP001054837"/>
    </source>
</evidence>
<sequence>MIMDNSLSLLVFLRPHNKGRAEQRSTSNNRKTLLEKKWGKCLEDEEYLRQQIRDICPARQFRSQPKWGGLPLPLSAAFERHSRSIFAFMPPFPLLLSLRFLAKCDHVTREDNAKSRQEYIRV</sequence>
<gene>
    <name evidence="1" type="ORF">CDAR_484481</name>
</gene>
<comment type="caution">
    <text evidence="1">The sequence shown here is derived from an EMBL/GenBank/DDBJ whole genome shotgun (WGS) entry which is preliminary data.</text>
</comment>
<name>A0AAV4TV53_9ARAC</name>
<proteinExistence type="predicted"/>
<accession>A0AAV4TV53</accession>
<dbReference type="Proteomes" id="UP001054837">
    <property type="component" value="Unassembled WGS sequence"/>
</dbReference>
<dbReference type="AlphaFoldDB" id="A0AAV4TV53"/>
<reference evidence="1 2" key="1">
    <citation type="submission" date="2021-06" db="EMBL/GenBank/DDBJ databases">
        <title>Caerostris darwini draft genome.</title>
        <authorList>
            <person name="Kono N."/>
            <person name="Arakawa K."/>
        </authorList>
    </citation>
    <scope>NUCLEOTIDE SEQUENCE [LARGE SCALE GENOMIC DNA]</scope>
</reference>
<dbReference type="EMBL" id="BPLQ01010170">
    <property type="protein sequence ID" value="GIY48946.1"/>
    <property type="molecule type" value="Genomic_DNA"/>
</dbReference>
<keyword evidence="2" id="KW-1185">Reference proteome</keyword>
<organism evidence="1 2">
    <name type="scientific">Caerostris darwini</name>
    <dbReference type="NCBI Taxonomy" id="1538125"/>
    <lineage>
        <taxon>Eukaryota</taxon>
        <taxon>Metazoa</taxon>
        <taxon>Ecdysozoa</taxon>
        <taxon>Arthropoda</taxon>
        <taxon>Chelicerata</taxon>
        <taxon>Arachnida</taxon>
        <taxon>Araneae</taxon>
        <taxon>Araneomorphae</taxon>
        <taxon>Entelegynae</taxon>
        <taxon>Araneoidea</taxon>
        <taxon>Araneidae</taxon>
        <taxon>Caerostris</taxon>
    </lineage>
</organism>